<dbReference type="SMART" id="SM00185">
    <property type="entry name" value="ARM"/>
    <property type="match status" value="3"/>
</dbReference>
<organism evidence="2 3">
    <name type="scientific">Marchantia polymorpha</name>
    <name type="common">Common liverwort</name>
    <name type="synonym">Marchantia aquatica</name>
    <dbReference type="NCBI Taxonomy" id="3197"/>
    <lineage>
        <taxon>Eukaryota</taxon>
        <taxon>Viridiplantae</taxon>
        <taxon>Streptophyta</taxon>
        <taxon>Embryophyta</taxon>
        <taxon>Marchantiophyta</taxon>
        <taxon>Marchantiopsida</taxon>
        <taxon>Marchantiidae</taxon>
        <taxon>Marchantiales</taxon>
        <taxon>Marchantiaceae</taxon>
        <taxon>Marchantia</taxon>
    </lineage>
</organism>
<reference evidence="3" key="1">
    <citation type="journal article" date="2017" name="Cell">
        <title>Insights into land plant evolution garnered from the Marchantia polymorpha genome.</title>
        <authorList>
            <person name="Bowman J.L."/>
            <person name="Kohchi T."/>
            <person name="Yamato K.T."/>
            <person name="Jenkins J."/>
            <person name="Shu S."/>
            <person name="Ishizaki K."/>
            <person name="Yamaoka S."/>
            <person name="Nishihama R."/>
            <person name="Nakamura Y."/>
            <person name="Berger F."/>
            <person name="Adam C."/>
            <person name="Aki S.S."/>
            <person name="Althoff F."/>
            <person name="Araki T."/>
            <person name="Arteaga-Vazquez M.A."/>
            <person name="Balasubrmanian S."/>
            <person name="Barry K."/>
            <person name="Bauer D."/>
            <person name="Boehm C.R."/>
            <person name="Briginshaw L."/>
            <person name="Caballero-Perez J."/>
            <person name="Catarino B."/>
            <person name="Chen F."/>
            <person name="Chiyoda S."/>
            <person name="Chovatia M."/>
            <person name="Davies K.M."/>
            <person name="Delmans M."/>
            <person name="Demura T."/>
            <person name="Dierschke T."/>
            <person name="Dolan L."/>
            <person name="Dorantes-Acosta A.E."/>
            <person name="Eklund D.M."/>
            <person name="Florent S.N."/>
            <person name="Flores-Sandoval E."/>
            <person name="Fujiyama A."/>
            <person name="Fukuzawa H."/>
            <person name="Galik B."/>
            <person name="Grimanelli D."/>
            <person name="Grimwood J."/>
            <person name="Grossniklaus U."/>
            <person name="Hamada T."/>
            <person name="Haseloff J."/>
            <person name="Hetherington A.J."/>
            <person name="Higo A."/>
            <person name="Hirakawa Y."/>
            <person name="Hundley H.N."/>
            <person name="Ikeda Y."/>
            <person name="Inoue K."/>
            <person name="Inoue S.I."/>
            <person name="Ishida S."/>
            <person name="Jia Q."/>
            <person name="Kakita M."/>
            <person name="Kanazawa T."/>
            <person name="Kawai Y."/>
            <person name="Kawashima T."/>
            <person name="Kennedy M."/>
            <person name="Kinose K."/>
            <person name="Kinoshita T."/>
            <person name="Kohara Y."/>
            <person name="Koide E."/>
            <person name="Komatsu K."/>
            <person name="Kopischke S."/>
            <person name="Kubo M."/>
            <person name="Kyozuka J."/>
            <person name="Lagercrantz U."/>
            <person name="Lin S.S."/>
            <person name="Lindquist E."/>
            <person name="Lipzen A.M."/>
            <person name="Lu C.W."/>
            <person name="De Luna E."/>
            <person name="Martienssen R.A."/>
            <person name="Minamino N."/>
            <person name="Mizutani M."/>
            <person name="Mizutani M."/>
            <person name="Mochizuki N."/>
            <person name="Monte I."/>
            <person name="Mosher R."/>
            <person name="Nagasaki H."/>
            <person name="Nakagami H."/>
            <person name="Naramoto S."/>
            <person name="Nishitani K."/>
            <person name="Ohtani M."/>
            <person name="Okamoto T."/>
            <person name="Okumura M."/>
            <person name="Phillips J."/>
            <person name="Pollak B."/>
            <person name="Reinders A."/>
            <person name="Rovekamp M."/>
            <person name="Sano R."/>
            <person name="Sawa S."/>
            <person name="Schmid M.W."/>
            <person name="Shirakawa M."/>
            <person name="Solano R."/>
            <person name="Spunde A."/>
            <person name="Suetsugu N."/>
            <person name="Sugano S."/>
            <person name="Sugiyama A."/>
            <person name="Sun R."/>
            <person name="Suzuki Y."/>
            <person name="Takenaka M."/>
            <person name="Takezawa D."/>
            <person name="Tomogane H."/>
            <person name="Tsuzuki M."/>
            <person name="Ueda T."/>
            <person name="Umeda M."/>
            <person name="Ward J.M."/>
            <person name="Watanabe Y."/>
            <person name="Yazaki K."/>
            <person name="Yokoyama R."/>
            <person name="Yoshitake Y."/>
            <person name="Yotsui I."/>
            <person name="Zachgo S."/>
            <person name="Schmutz J."/>
        </authorList>
    </citation>
    <scope>NUCLEOTIDE SEQUENCE [LARGE SCALE GENOMIC DNA]</scope>
    <source>
        <strain evidence="3">Tak-1</strain>
    </source>
</reference>
<feature type="region of interest" description="Disordered" evidence="1">
    <location>
        <begin position="418"/>
        <end position="469"/>
    </location>
</feature>
<gene>
    <name evidence="2" type="ORF">MARPO_0012s0125</name>
</gene>
<evidence type="ECO:0000256" key="1">
    <source>
        <dbReference type="SAM" id="MobiDB-lite"/>
    </source>
</evidence>
<keyword evidence="3" id="KW-1185">Reference proteome</keyword>
<dbReference type="Proteomes" id="UP000244005">
    <property type="component" value="Unassembled WGS sequence"/>
</dbReference>
<feature type="compositionally biased region" description="Low complexity" evidence="1">
    <location>
        <begin position="442"/>
        <end position="455"/>
    </location>
</feature>
<dbReference type="EMBL" id="KZ772684">
    <property type="protein sequence ID" value="PTQ46190.1"/>
    <property type="molecule type" value="Genomic_DNA"/>
</dbReference>
<evidence type="ECO:0000313" key="2">
    <source>
        <dbReference type="EMBL" id="PTQ46190.1"/>
    </source>
</evidence>
<dbReference type="InterPro" id="IPR000225">
    <property type="entry name" value="Armadillo"/>
</dbReference>
<dbReference type="InterPro" id="IPR042856">
    <property type="entry name" value="RSP14"/>
</dbReference>
<dbReference type="PANTHER" id="PTHR15599:SF1">
    <property type="entry name" value="RADIAL SPOKE HEAD 14 HOMOLOG"/>
    <property type="match status" value="1"/>
</dbReference>
<dbReference type="OMA" id="VWQHDVI"/>
<name>A0A2R6XJ89_MARPO</name>
<dbReference type="Gramene" id="Mp8g03340.1">
    <property type="protein sequence ID" value="Mp8g03340.1.cds"/>
    <property type="gene ID" value="Mp8g03340"/>
</dbReference>
<dbReference type="OrthoDB" id="409644at2759"/>
<dbReference type="AlphaFoldDB" id="A0A2R6XJ89"/>
<dbReference type="Gene3D" id="1.25.10.10">
    <property type="entry name" value="Leucine-rich Repeat Variant"/>
    <property type="match status" value="2"/>
</dbReference>
<accession>A0A2R6XJ89</accession>
<dbReference type="SUPFAM" id="SSF48371">
    <property type="entry name" value="ARM repeat"/>
    <property type="match status" value="1"/>
</dbReference>
<sequence length="469" mass="52814">MPPDLNADDYCLATHEAWQFAARQMRTEEMVLFVNTKDSEESYPYFRNERHLKYRVPPFIHPQAPSTVSAAFGNFMYSKLVRTLSSPMLIVRQRSVAWAVELLSVGENRARCVAAGFVPILAGMLREKDYFIRENLALCFKHLAEAGQAVCGLLCEMDVVKGLVNMVASQNKTLRKNAFEALEALAQMSHLVRFELVKEGTVLKFLLMVINDETDQWIRQTGLEVLSKCISGGNYNVQALEELLAVNSVPTAIRFIQSPWRNLQESACRFLCLLCMHNTGKTQAVECRAVEKLIHLLNDIEPRVQALACAALCCITIDIQGKKDFVMIKGIPIILKLLDLTDEQLCLFDIALLLNVAEYPVARKELFQDGLVALREIIKTSTSPLMKKRAKQGLQQLHFDHLPHQFPYDKMDKIYLRGTPKPTRSLQDSYPPTQSPSPPSKSPSYSTKPSTSSSPVSILKRPTSPGKRQ</sequence>
<evidence type="ECO:0000313" key="3">
    <source>
        <dbReference type="Proteomes" id="UP000244005"/>
    </source>
</evidence>
<proteinExistence type="predicted"/>
<dbReference type="InterPro" id="IPR011989">
    <property type="entry name" value="ARM-like"/>
</dbReference>
<dbReference type="InterPro" id="IPR016024">
    <property type="entry name" value="ARM-type_fold"/>
</dbReference>
<protein>
    <submittedName>
        <fullName evidence="2">Uncharacterized protein</fullName>
    </submittedName>
</protein>
<dbReference type="PANTHER" id="PTHR15599">
    <property type="entry name" value="RTDR1"/>
    <property type="match status" value="1"/>
</dbReference>